<dbReference type="PANTHER" id="PTHR35340">
    <property type="entry name" value="PQQ ENZYME REPEAT PROTEIN-RELATED"/>
    <property type="match status" value="1"/>
</dbReference>
<evidence type="ECO:0000256" key="1">
    <source>
        <dbReference type="SAM" id="MobiDB-lite"/>
    </source>
</evidence>
<dbReference type="InterPro" id="IPR053143">
    <property type="entry name" value="Arylsulfate_ST"/>
</dbReference>
<dbReference type="GO" id="GO:0016740">
    <property type="term" value="F:transferase activity"/>
    <property type="evidence" value="ECO:0007669"/>
    <property type="project" value="UniProtKB-KW"/>
</dbReference>
<dbReference type="InterPro" id="IPR039535">
    <property type="entry name" value="ASST-like"/>
</dbReference>
<protein>
    <submittedName>
        <fullName evidence="2">Arylsulfotransferase (ASST)</fullName>
    </submittedName>
</protein>
<dbReference type="PANTHER" id="PTHR35340:SF6">
    <property type="entry name" value="ASST-DOMAIN-CONTAINING PROTEIN"/>
    <property type="match status" value="1"/>
</dbReference>
<dbReference type="RefSeq" id="WP_005457425.1">
    <property type="nucleotide sequence ID" value="NZ_CM001440.1"/>
</dbReference>
<dbReference type="PROSITE" id="PS51318">
    <property type="entry name" value="TAT"/>
    <property type="match status" value="1"/>
</dbReference>
<dbReference type="eggNOG" id="ENOG502Z7WX">
    <property type="taxonomic scope" value="Bacteria"/>
</dbReference>
<dbReference type="SUPFAM" id="SSF50998">
    <property type="entry name" value="Quinoprotein alcohol dehydrogenase-like"/>
    <property type="match status" value="1"/>
</dbReference>
<dbReference type="Pfam" id="PF14269">
    <property type="entry name" value="Arylsulfotran_2"/>
    <property type="match status" value="1"/>
</dbReference>
<organism evidence="2 3">
    <name type="scientific">Saccharomonospora cyanea NA-134</name>
    <dbReference type="NCBI Taxonomy" id="882082"/>
    <lineage>
        <taxon>Bacteria</taxon>
        <taxon>Bacillati</taxon>
        <taxon>Actinomycetota</taxon>
        <taxon>Actinomycetes</taxon>
        <taxon>Pseudonocardiales</taxon>
        <taxon>Pseudonocardiaceae</taxon>
        <taxon>Saccharomonospora</taxon>
    </lineage>
</organism>
<dbReference type="HOGENOM" id="CLU_018249_2_0_11"/>
<dbReference type="OrthoDB" id="3225323at2"/>
<feature type="compositionally biased region" description="Pro residues" evidence="1">
    <location>
        <begin position="39"/>
        <end position="52"/>
    </location>
</feature>
<dbReference type="Proteomes" id="UP000002791">
    <property type="component" value="Chromosome"/>
</dbReference>
<dbReference type="InterPro" id="IPR006311">
    <property type="entry name" value="TAT_signal"/>
</dbReference>
<reference evidence="2 3" key="1">
    <citation type="submission" date="2011-11" db="EMBL/GenBank/DDBJ databases">
        <title>The Noncontiguous Finished sequence of Saccharomonospora cyanea NA-134.</title>
        <authorList>
            <consortium name="US DOE Joint Genome Institute"/>
            <person name="Lucas S."/>
            <person name="Han J."/>
            <person name="Lapidus A."/>
            <person name="Cheng J.-F."/>
            <person name="Goodwin L."/>
            <person name="Pitluck S."/>
            <person name="Peters L."/>
            <person name="Ovchinnikova G."/>
            <person name="Lu M."/>
            <person name="Detter J.C."/>
            <person name="Han C."/>
            <person name="Tapia R."/>
            <person name="Land M."/>
            <person name="Hauser L."/>
            <person name="Kyrpides N."/>
            <person name="Ivanova N."/>
            <person name="Pagani I."/>
            <person name="Brambilla E.-M."/>
            <person name="Klenk H.-P."/>
            <person name="Woyke T."/>
        </authorList>
    </citation>
    <scope>NUCLEOTIDE SEQUENCE [LARGE SCALE GENOMIC DNA]</scope>
    <source>
        <strain evidence="2 3">NA-134</strain>
    </source>
</reference>
<dbReference type="STRING" id="882082.SaccyDRAFT_3131"/>
<evidence type="ECO:0000313" key="3">
    <source>
        <dbReference type="Proteomes" id="UP000002791"/>
    </source>
</evidence>
<feature type="compositionally biased region" description="Basic and acidic residues" evidence="1">
    <location>
        <begin position="53"/>
        <end position="66"/>
    </location>
</feature>
<keyword evidence="3" id="KW-1185">Reference proteome</keyword>
<dbReference type="InterPro" id="IPR011047">
    <property type="entry name" value="Quinoprotein_ADH-like_sf"/>
</dbReference>
<evidence type="ECO:0000313" key="2">
    <source>
        <dbReference type="EMBL" id="EHR61970.1"/>
    </source>
</evidence>
<dbReference type="AlphaFoldDB" id="H5XKX2"/>
<gene>
    <name evidence="2" type="ORF">SaccyDRAFT_3131</name>
</gene>
<keyword evidence="2" id="KW-0808">Transferase</keyword>
<feature type="region of interest" description="Disordered" evidence="1">
    <location>
        <begin position="39"/>
        <end position="77"/>
    </location>
</feature>
<name>H5XKX2_9PSEU</name>
<proteinExistence type="predicted"/>
<accession>H5XKX2</accession>
<sequence length="510" mass="56064">MADGDLTRRRFLRRTALVGAGIAVPLTSGYVGYRLPRAEPAPPASAPPPPPGEDVRHFRSRPDLRPPKLTVTDAGERPAEPEYLFLSPKAYQDRSPSQPGFLIADRQGRPVWFLPSEGPESVPMDFRVQTYRGEPVLTWWQGRVLAGYGQGVGVVYDSSYRQVAEVRMGNGMQADLHEFLITERDTALLMAYHPAPADLTPIGGPHDGWVYAGVVQEVDITSGEVLFEWNSLDHVGIEETYQELGDTGTEEAPFDYIHLNSIEVDGDGLVLSARNTWALYRVSRSTGEVEWRMGGRASDYSLAERARFSWQHDARLHDGDRVALFDNSSSPPQGPHSRGLVLRADHRRREVSLEQEFVHPARLRADNQGSMQLLESGGALVGWGSQPHTSQFDADGELVFDSRFPEPDQSYRARTFAWTGTPAEKPAVTVGRNKAGGRTVYTSWNGSTEVAQWRVLAGASPAELTPVAQARYSGFETAVVAGDEGPFFVAVALDEHGAELARSEAVRESG</sequence>
<dbReference type="EMBL" id="CM001440">
    <property type="protein sequence ID" value="EHR61970.1"/>
    <property type="molecule type" value="Genomic_DNA"/>
</dbReference>